<dbReference type="InterPro" id="IPR011547">
    <property type="entry name" value="SLC26A/SulP_dom"/>
</dbReference>
<dbReference type="GO" id="GO:0008271">
    <property type="term" value="F:secondary active sulfate transmembrane transporter activity"/>
    <property type="evidence" value="ECO:0007669"/>
    <property type="project" value="InterPro"/>
</dbReference>
<dbReference type="SUPFAM" id="SSF52091">
    <property type="entry name" value="SpoIIaa-like"/>
    <property type="match status" value="1"/>
</dbReference>
<feature type="transmembrane region" description="Helical" evidence="6">
    <location>
        <begin position="167"/>
        <end position="191"/>
    </location>
</feature>
<protein>
    <submittedName>
        <fullName evidence="8">High affinity sulfate transporter 1</fullName>
    </submittedName>
</protein>
<dbReference type="PANTHER" id="PTHR11814">
    <property type="entry name" value="SULFATE TRANSPORTER"/>
    <property type="match status" value="1"/>
</dbReference>
<dbReference type="InterPro" id="IPR002645">
    <property type="entry name" value="STAS_dom"/>
</dbReference>
<sequence>MPGWLFASFQGYQRAWLRRDVLAGLTVWAVLIPESLAYASIAGVSPVVGLYAAIPALLLYPLFGSSRHLVVGPMSATAALSASVVGGIVTSSSDDFTAYTAGLALAVGVVAALAGLLRLGFLATFISEPVLKGFIVGMALVIIVGQLPKLFGVEGGDGNFFQKLWAVVSALGDTNGWSLLVGGSCLALVLLLKRVAPLVPAALAGVVLGIVLVAFLDLQNRGVDVVGEIEAGMPSVGVPEVAAGDVSLLLSGAAGVMLVGFTEGLGAAKSYAQKYGYRMDANRELIGLGAANVGSGLAAGMVVNGSLSKTAVNGGAGARSQLSGYVVAALTVLTLLFLTPLFETLPDAALGAVVIAALIELVDVRSLRQLYNIHSPELVAIYGRAARADFICAVAALLGVLVYDTLPGLIIGVALSVLLLLYRASRPHVAVLGRVPAIDGQWTDVGRHPENTTVSHVVVARVESGLFFANAEVVGDRLRELASADGVEALILDAGSVPVVDVSAARMLGETADEMRRRGVRFVVVGDVGQVRDVLRRTGAADDRRPVFPTIEAAVTAVSGDGRPADPDSTATEEER</sequence>
<dbReference type="Pfam" id="PF00916">
    <property type="entry name" value="Sulfate_transp"/>
    <property type="match status" value="1"/>
</dbReference>
<dbReference type="OrthoDB" id="9769739at2"/>
<evidence type="ECO:0000256" key="3">
    <source>
        <dbReference type="ARBA" id="ARBA00022989"/>
    </source>
</evidence>
<evidence type="ECO:0000256" key="5">
    <source>
        <dbReference type="SAM" id="MobiDB-lite"/>
    </source>
</evidence>
<evidence type="ECO:0000259" key="7">
    <source>
        <dbReference type="PROSITE" id="PS50801"/>
    </source>
</evidence>
<keyword evidence="3 6" id="KW-1133">Transmembrane helix</keyword>
<dbReference type="RefSeq" id="WP_106537879.1">
    <property type="nucleotide sequence ID" value="NZ_PYGE01000009.1"/>
</dbReference>
<feature type="region of interest" description="Disordered" evidence="5">
    <location>
        <begin position="556"/>
        <end position="576"/>
    </location>
</feature>
<feature type="transmembrane region" description="Helical" evidence="6">
    <location>
        <begin position="96"/>
        <end position="117"/>
    </location>
</feature>
<reference evidence="8 9" key="1">
    <citation type="submission" date="2018-03" db="EMBL/GenBank/DDBJ databases">
        <title>Genomic Encyclopedia of Archaeal and Bacterial Type Strains, Phase II (KMG-II): from individual species to whole genera.</title>
        <authorList>
            <person name="Goeker M."/>
        </authorList>
    </citation>
    <scope>NUCLEOTIDE SEQUENCE [LARGE SCALE GENOMIC DNA]</scope>
    <source>
        <strain evidence="8 9">DSM 45211</strain>
    </source>
</reference>
<dbReference type="Gene3D" id="3.30.750.24">
    <property type="entry name" value="STAS domain"/>
    <property type="match status" value="1"/>
</dbReference>
<dbReference type="InterPro" id="IPR001902">
    <property type="entry name" value="SLC26A/SulP_fam"/>
</dbReference>
<evidence type="ECO:0000256" key="4">
    <source>
        <dbReference type="ARBA" id="ARBA00023136"/>
    </source>
</evidence>
<evidence type="ECO:0000256" key="1">
    <source>
        <dbReference type="ARBA" id="ARBA00004141"/>
    </source>
</evidence>
<feature type="transmembrane region" description="Helical" evidence="6">
    <location>
        <begin position="409"/>
        <end position="425"/>
    </location>
</feature>
<evidence type="ECO:0000256" key="2">
    <source>
        <dbReference type="ARBA" id="ARBA00022692"/>
    </source>
</evidence>
<keyword evidence="2 6" id="KW-0812">Transmembrane</keyword>
<feature type="transmembrane region" description="Helical" evidence="6">
    <location>
        <begin position="47"/>
        <end position="63"/>
    </location>
</feature>
<comment type="caution">
    <text evidence="8">The sequence shown here is derived from an EMBL/GenBank/DDBJ whole genome shotgun (WGS) entry which is preliminary data.</text>
</comment>
<feature type="domain" description="STAS" evidence="7">
    <location>
        <begin position="447"/>
        <end position="558"/>
    </location>
</feature>
<dbReference type="AlphaFoldDB" id="A0A2P8E004"/>
<name>A0A2P8E004_9ACTN</name>
<dbReference type="PROSITE" id="PS50801">
    <property type="entry name" value="STAS"/>
    <property type="match status" value="1"/>
</dbReference>
<keyword evidence="9" id="KW-1185">Reference proteome</keyword>
<comment type="subcellular location">
    <subcellularLocation>
        <location evidence="1">Membrane</location>
        <topology evidence="1">Multi-pass membrane protein</topology>
    </subcellularLocation>
</comment>
<dbReference type="InterPro" id="IPR018045">
    <property type="entry name" value="S04_transporter_CS"/>
</dbReference>
<evidence type="ECO:0000256" key="6">
    <source>
        <dbReference type="SAM" id="Phobius"/>
    </source>
</evidence>
<feature type="transmembrane region" description="Helical" evidence="6">
    <location>
        <begin position="322"/>
        <end position="342"/>
    </location>
</feature>
<dbReference type="Proteomes" id="UP000243528">
    <property type="component" value="Unassembled WGS sequence"/>
</dbReference>
<evidence type="ECO:0000313" key="8">
    <source>
        <dbReference type="EMBL" id="PSL02808.1"/>
    </source>
</evidence>
<dbReference type="CDD" id="cd07042">
    <property type="entry name" value="STAS_SulP_like_sulfate_transporter"/>
    <property type="match status" value="1"/>
</dbReference>
<proteinExistence type="predicted"/>
<dbReference type="PROSITE" id="PS01130">
    <property type="entry name" value="SLC26A"/>
    <property type="match status" value="1"/>
</dbReference>
<accession>A0A2P8E004</accession>
<feature type="transmembrane region" description="Helical" evidence="6">
    <location>
        <begin position="70"/>
        <end position="90"/>
    </location>
</feature>
<evidence type="ECO:0000313" key="9">
    <source>
        <dbReference type="Proteomes" id="UP000243528"/>
    </source>
</evidence>
<dbReference type="NCBIfam" id="TIGR00815">
    <property type="entry name" value="sulP"/>
    <property type="match status" value="1"/>
</dbReference>
<gene>
    <name evidence="8" type="ORF">CLV30_109116</name>
</gene>
<dbReference type="InterPro" id="IPR036513">
    <property type="entry name" value="STAS_dom_sf"/>
</dbReference>
<dbReference type="GO" id="GO:0016020">
    <property type="term" value="C:membrane"/>
    <property type="evidence" value="ECO:0007669"/>
    <property type="project" value="UniProtKB-SubCell"/>
</dbReference>
<dbReference type="EMBL" id="PYGE01000009">
    <property type="protein sequence ID" value="PSL02808.1"/>
    <property type="molecule type" value="Genomic_DNA"/>
</dbReference>
<dbReference type="Pfam" id="PF01740">
    <property type="entry name" value="STAS"/>
    <property type="match status" value="1"/>
</dbReference>
<feature type="transmembrane region" description="Helical" evidence="6">
    <location>
        <begin position="129"/>
        <end position="147"/>
    </location>
</feature>
<feature type="transmembrane region" description="Helical" evidence="6">
    <location>
        <begin position="198"/>
        <end position="216"/>
    </location>
</feature>
<keyword evidence="4 6" id="KW-0472">Membrane</keyword>
<organism evidence="8 9">
    <name type="scientific">Haloactinopolyspora alba</name>
    <dbReference type="NCBI Taxonomy" id="648780"/>
    <lineage>
        <taxon>Bacteria</taxon>
        <taxon>Bacillati</taxon>
        <taxon>Actinomycetota</taxon>
        <taxon>Actinomycetes</taxon>
        <taxon>Jiangellales</taxon>
        <taxon>Jiangellaceae</taxon>
        <taxon>Haloactinopolyspora</taxon>
    </lineage>
</organism>